<dbReference type="Proteomes" id="UP000326582">
    <property type="component" value="Chromosome 6"/>
</dbReference>
<evidence type="ECO:0000313" key="2">
    <source>
        <dbReference type="Proteomes" id="UP000326582"/>
    </source>
</evidence>
<sequence length="700" mass="76142">MAASIRQRGEYSKNGCKECKRRKIKCDEFVDPPKGVAAKINAQGRPSCWQCTRLGKECVYPRRGERVARVSRKAMMSQSMAHASTMQDVGVMAPSVSTTVAAHATARNAVSVSPHVPPAPQTSQAPYASQAQPVTQSESVGLLSSGLNFPSVSMVPGNVSGSSGVSGVSGVAGVAGSVAHIPPLIPPTVPHPVFGASELTDSASLFNISPWRPYDHGDLTGLATDLNNLVSEMSERNHPTPPTPISEGSSSEEAKRHRAPDAIPHNILLDSIQVNGPQEHMFLQRFYHEFANIILPFQSYDPIAQSYFNPARDILLKSARDEPFLLAAILAQGARSCYAQSALPEDEEAHYHYLSRCLKLLGPALGETSEKAGSQLVSNIESVLLTVLLLASSNAANPKQNWRPHLKGAKDLLIKHTASRGAVGRSKVLVFCKYWFISFEILAGLGSRLGGTVHSERELDILLNCSDPLETHILTELGVLLPNGFNILGGYHNDCIHSFRDIIKLLNKARDNPMYERSETSEYVRILGSLHTQMQFEFLNRSGIFSTSQLPLPTIPQGLLLERLPGAHDNLFISWMDTSQQTYLLAATLIMLTNFLCLPMASPQVQSLTTKLTTLLNYATVASRTSTVKHVIMMVQWPALVAGLHAVGSSDKIVVGDVLRFATRVGAGSASHTLARLERFWMHAGKGDTEPEDHIDVVNY</sequence>
<evidence type="ECO:0000313" key="1">
    <source>
        <dbReference type="EMBL" id="QFZ29763.1"/>
    </source>
</evidence>
<proteinExistence type="predicted"/>
<accession>A0ACD0WQA6</accession>
<protein>
    <submittedName>
        <fullName evidence="1">Lysine biosynthesis regulatory protein</fullName>
    </submittedName>
</protein>
<name>A0ACD0WQA6_CLALS</name>
<reference evidence="2" key="1">
    <citation type="journal article" date="2019" name="MBio">
        <title>Comparative genomics for the elucidation of multidrug resistance (MDR) in Candida lusitaniae.</title>
        <authorList>
            <person name="Kannan A."/>
            <person name="Asner S.A."/>
            <person name="Trachsel E."/>
            <person name="Kelly S."/>
            <person name="Parker J."/>
            <person name="Sanglard D."/>
        </authorList>
    </citation>
    <scope>NUCLEOTIDE SEQUENCE [LARGE SCALE GENOMIC DNA]</scope>
    <source>
        <strain evidence="2">P1</strain>
    </source>
</reference>
<keyword evidence="2" id="KW-1185">Reference proteome</keyword>
<gene>
    <name evidence="1" type="ORF">EJF14_60276</name>
</gene>
<organism evidence="1 2">
    <name type="scientific">Clavispora lusitaniae</name>
    <name type="common">Candida lusitaniae</name>
    <dbReference type="NCBI Taxonomy" id="36911"/>
    <lineage>
        <taxon>Eukaryota</taxon>
        <taxon>Fungi</taxon>
        <taxon>Dikarya</taxon>
        <taxon>Ascomycota</taxon>
        <taxon>Saccharomycotina</taxon>
        <taxon>Pichiomycetes</taxon>
        <taxon>Metschnikowiaceae</taxon>
        <taxon>Clavispora</taxon>
    </lineage>
</organism>
<dbReference type="EMBL" id="CP038489">
    <property type="protein sequence ID" value="QFZ29763.1"/>
    <property type="molecule type" value="Genomic_DNA"/>
</dbReference>